<name>A0A2P6TXP9_CHLSO</name>
<dbReference type="CDD" id="cd16166">
    <property type="entry name" value="OCRE_SUA_like"/>
    <property type="match status" value="1"/>
</dbReference>
<dbReference type="InterPro" id="IPR041591">
    <property type="entry name" value="OCRE"/>
</dbReference>
<feature type="region of interest" description="Disordered" evidence="1">
    <location>
        <begin position="283"/>
        <end position="303"/>
    </location>
</feature>
<evidence type="ECO:0000313" key="3">
    <source>
        <dbReference type="EMBL" id="PRW58842.1"/>
    </source>
</evidence>
<feature type="compositionally biased region" description="Low complexity" evidence="1">
    <location>
        <begin position="217"/>
        <end position="237"/>
    </location>
</feature>
<sequence length="536" mass="55090">MSSSSGSKKRVRFSDAGPQVHEYEVEPKKRALDPMEQLEGEISGVCLNPSGDVDAGQAAAQRAACRRNQLLAAFDEGAGMQQGDDVEGEEDYEDPEEMFDSVTGVPIEPFHLKREREEGYFDEDGTYVEYKRDEVEDAWADSLANVEVDEDWLTRVLGGRGRAEASSAAAAAAGEAPDMSAEEIRERKRRIVDLLLPGENVLQALRRLAAVRQPARGAVTTPAATSGGATGGSPDADTLARGALKGPAMPPAVQEKFEQLTELSSVLMDQGEYSVHSMTREQLERSIQDGGSGAEQGGGSAAGAAPIVRQPAAASASGNAGQQLAERLLAAAAGAGGGGGGGQNGSSKGPANGAAGGGGEDAAPAAQQAAADADLEDMFAEQEPATAGSANADPARPSAHSSAAPAAGQPSEQPQQAQQGDAGSIQRDASGDAHMQEAEQPEAAAQQQAAQQAGGAAAGTQPQQTQAQEQPQGAAAGGQPPELDGFVLDQSTGLWYNSDLGMYFDSGRRLFGDSSSGQWYSYDAASGQYTPVPSAS</sequence>
<dbReference type="OrthoDB" id="331341at2759"/>
<dbReference type="PANTHER" id="PTHR13138:SF3">
    <property type="entry name" value="CD2 ANTIGEN CYTOPLASMIC TAIL-BINDING PROTEIN 2"/>
    <property type="match status" value="1"/>
</dbReference>
<gene>
    <name evidence="3" type="ORF">C2E21_2266</name>
</gene>
<comment type="caution">
    <text evidence="3">The sequence shown here is derived from an EMBL/GenBank/DDBJ whole genome shotgun (WGS) entry which is preliminary data.</text>
</comment>
<dbReference type="InterPro" id="IPR039905">
    <property type="entry name" value="CD2BP2/Lin1"/>
</dbReference>
<dbReference type="InterPro" id="IPR035623">
    <property type="entry name" value="SUA-like_OCRE"/>
</dbReference>
<dbReference type="Pfam" id="PF17780">
    <property type="entry name" value="OCRE"/>
    <property type="match status" value="1"/>
</dbReference>
<feature type="region of interest" description="Disordered" evidence="1">
    <location>
        <begin position="76"/>
        <end position="106"/>
    </location>
</feature>
<feature type="compositionally biased region" description="Acidic residues" evidence="1">
    <location>
        <begin position="84"/>
        <end position="99"/>
    </location>
</feature>
<reference evidence="3 4" key="1">
    <citation type="journal article" date="2018" name="Plant J.">
        <title>Genome sequences of Chlorella sorokiniana UTEX 1602 and Micractinium conductrix SAG 241.80: implications to maltose excretion by a green alga.</title>
        <authorList>
            <person name="Arriola M.B."/>
            <person name="Velmurugan N."/>
            <person name="Zhang Y."/>
            <person name="Plunkett M.H."/>
            <person name="Hondzo H."/>
            <person name="Barney B.M."/>
        </authorList>
    </citation>
    <scope>NUCLEOTIDE SEQUENCE [LARGE SCALE GENOMIC DNA]</scope>
    <source>
        <strain evidence="4">UTEX 1602</strain>
    </source>
</reference>
<feature type="compositionally biased region" description="Gly residues" evidence="1">
    <location>
        <begin position="334"/>
        <end position="344"/>
    </location>
</feature>
<dbReference type="Proteomes" id="UP000239899">
    <property type="component" value="Unassembled WGS sequence"/>
</dbReference>
<organism evidence="3 4">
    <name type="scientific">Chlorella sorokiniana</name>
    <name type="common">Freshwater green alga</name>
    <dbReference type="NCBI Taxonomy" id="3076"/>
    <lineage>
        <taxon>Eukaryota</taxon>
        <taxon>Viridiplantae</taxon>
        <taxon>Chlorophyta</taxon>
        <taxon>core chlorophytes</taxon>
        <taxon>Trebouxiophyceae</taxon>
        <taxon>Chlorellales</taxon>
        <taxon>Chlorellaceae</taxon>
        <taxon>Chlorella clade</taxon>
        <taxon>Chlorella</taxon>
    </lineage>
</organism>
<dbReference type="STRING" id="3076.A0A2P6TXP9"/>
<protein>
    <submittedName>
        <fullName evidence="3">CD2 antigen cytoplasmic tail-binding 2</fullName>
    </submittedName>
</protein>
<feature type="region of interest" description="Disordered" evidence="1">
    <location>
        <begin position="213"/>
        <end position="249"/>
    </location>
</feature>
<feature type="domain" description="OCRE" evidence="2">
    <location>
        <begin position="484"/>
        <end position="532"/>
    </location>
</feature>
<feature type="compositionally biased region" description="Low complexity" evidence="1">
    <location>
        <begin position="361"/>
        <end position="372"/>
    </location>
</feature>
<proteinExistence type="predicted"/>
<evidence type="ECO:0000256" key="1">
    <source>
        <dbReference type="SAM" id="MobiDB-lite"/>
    </source>
</evidence>
<feature type="region of interest" description="Disordered" evidence="1">
    <location>
        <begin position="333"/>
        <end position="486"/>
    </location>
</feature>
<feature type="region of interest" description="Disordered" evidence="1">
    <location>
        <begin position="1"/>
        <end position="20"/>
    </location>
</feature>
<evidence type="ECO:0000313" key="4">
    <source>
        <dbReference type="Proteomes" id="UP000239899"/>
    </source>
</evidence>
<accession>A0A2P6TXP9</accession>
<feature type="compositionally biased region" description="Low complexity" evidence="1">
    <location>
        <begin position="392"/>
        <end position="424"/>
    </location>
</feature>
<dbReference type="EMBL" id="LHPG02000004">
    <property type="protein sequence ID" value="PRW58842.1"/>
    <property type="molecule type" value="Genomic_DNA"/>
</dbReference>
<dbReference type="PANTHER" id="PTHR13138">
    <property type="entry name" value="PROTEIN LIN1"/>
    <property type="match status" value="1"/>
</dbReference>
<keyword evidence="4" id="KW-1185">Reference proteome</keyword>
<feature type="compositionally biased region" description="Low complexity" evidence="1">
    <location>
        <begin position="441"/>
        <end position="482"/>
    </location>
</feature>
<dbReference type="GO" id="GO:0005682">
    <property type="term" value="C:U5 snRNP"/>
    <property type="evidence" value="ECO:0007669"/>
    <property type="project" value="InterPro"/>
</dbReference>
<evidence type="ECO:0000259" key="2">
    <source>
        <dbReference type="Pfam" id="PF17780"/>
    </source>
</evidence>
<feature type="compositionally biased region" description="Gly residues" evidence="1">
    <location>
        <begin position="290"/>
        <end position="301"/>
    </location>
</feature>
<dbReference type="AlphaFoldDB" id="A0A2P6TXP9"/>